<keyword evidence="10" id="KW-1185">Reference proteome</keyword>
<dbReference type="PANTHER" id="PTHR43297:SF2">
    <property type="entry name" value="DIPEPTIDE TRANSPORT ATP-BINDING PROTEIN DPPD"/>
    <property type="match status" value="1"/>
</dbReference>
<evidence type="ECO:0000256" key="6">
    <source>
        <dbReference type="ARBA" id="ARBA00022840"/>
    </source>
</evidence>
<keyword evidence="5" id="KW-0547">Nucleotide-binding</keyword>
<evidence type="ECO:0000256" key="1">
    <source>
        <dbReference type="ARBA" id="ARBA00004202"/>
    </source>
</evidence>
<feature type="domain" description="ABC transporter" evidence="8">
    <location>
        <begin position="2"/>
        <end position="247"/>
    </location>
</feature>
<evidence type="ECO:0000256" key="4">
    <source>
        <dbReference type="ARBA" id="ARBA00022475"/>
    </source>
</evidence>
<keyword evidence="4" id="KW-1003">Cell membrane</keyword>
<evidence type="ECO:0000313" key="10">
    <source>
        <dbReference type="Proteomes" id="UP001501705"/>
    </source>
</evidence>
<evidence type="ECO:0000256" key="7">
    <source>
        <dbReference type="ARBA" id="ARBA00023136"/>
    </source>
</evidence>
<dbReference type="PROSITE" id="PS50893">
    <property type="entry name" value="ABC_TRANSPORTER_2"/>
    <property type="match status" value="1"/>
</dbReference>
<keyword evidence="3" id="KW-0813">Transport</keyword>
<dbReference type="Gene3D" id="3.40.50.300">
    <property type="entry name" value="P-loop containing nucleotide triphosphate hydrolases"/>
    <property type="match status" value="1"/>
</dbReference>
<dbReference type="SMART" id="SM00382">
    <property type="entry name" value="AAA"/>
    <property type="match status" value="1"/>
</dbReference>
<dbReference type="InterPro" id="IPR027417">
    <property type="entry name" value="P-loop_NTPase"/>
</dbReference>
<comment type="similarity">
    <text evidence="2">Belongs to the ABC transporter superfamily.</text>
</comment>
<dbReference type="InterPro" id="IPR013563">
    <property type="entry name" value="Oligopep_ABC_C"/>
</dbReference>
<evidence type="ECO:0000256" key="2">
    <source>
        <dbReference type="ARBA" id="ARBA00005417"/>
    </source>
</evidence>
<gene>
    <name evidence="9" type="ORF">GCM10009804_18470</name>
</gene>
<dbReference type="PANTHER" id="PTHR43297">
    <property type="entry name" value="OLIGOPEPTIDE TRANSPORT ATP-BINDING PROTEIN APPD"/>
    <property type="match status" value="1"/>
</dbReference>
<dbReference type="GO" id="GO:0005524">
    <property type="term" value="F:ATP binding"/>
    <property type="evidence" value="ECO:0007669"/>
    <property type="project" value="UniProtKB-KW"/>
</dbReference>
<keyword evidence="6 9" id="KW-0067">ATP-binding</keyword>
<dbReference type="NCBIfam" id="TIGR01727">
    <property type="entry name" value="oligo_HPY"/>
    <property type="match status" value="1"/>
</dbReference>
<dbReference type="Pfam" id="PF08352">
    <property type="entry name" value="oligo_HPY"/>
    <property type="match status" value="1"/>
</dbReference>
<evidence type="ECO:0000313" key="9">
    <source>
        <dbReference type="EMBL" id="GAA1562040.1"/>
    </source>
</evidence>
<dbReference type="CDD" id="cd03257">
    <property type="entry name" value="ABC_NikE_OppD_transporters"/>
    <property type="match status" value="1"/>
</dbReference>
<dbReference type="InterPro" id="IPR050388">
    <property type="entry name" value="ABC_Ni/Peptide_Import"/>
</dbReference>
<name>A0ABN2CR14_9ACTN</name>
<evidence type="ECO:0000256" key="5">
    <source>
        <dbReference type="ARBA" id="ARBA00022741"/>
    </source>
</evidence>
<comment type="caution">
    <text evidence="9">The sequence shown here is derived from an EMBL/GenBank/DDBJ whole genome shotgun (WGS) entry which is preliminary data.</text>
</comment>
<dbReference type="InterPro" id="IPR017871">
    <property type="entry name" value="ABC_transporter-like_CS"/>
</dbReference>
<sequence length="330" mass="35932">MLEISDLCVAIGPHRILSVEKFQIDPGQRVGLVGESGSGKTMMATSIAGLLPDEASVQGSIRLDGSELIGRSDRERAKVRGSEIGMIFQDPLKALNPLMRIGRQVAEAVRIRSSLTRREAGRRVLELLEQVQLPEPAQLARRYPHQLSGGQRQRAMIAMAIARNPRLLIADEPTTALDVTVQQGILELLLDLSRQHGMALLFITHDLGVVRAVSDRIAVMYGGRLVESGPVREVIHHPRHRYTEALIAASPASTRLTEASALLGVPFQTIAGTVPAAGEFPSGCRFRNRCTHAVEACAVEPAATEAGDDHLYRCWNPAIRTGAEAHELHR</sequence>
<dbReference type="Pfam" id="PF00005">
    <property type="entry name" value="ABC_tran"/>
    <property type="match status" value="1"/>
</dbReference>
<evidence type="ECO:0000256" key="3">
    <source>
        <dbReference type="ARBA" id="ARBA00022448"/>
    </source>
</evidence>
<dbReference type="RefSeq" id="WP_344232973.1">
    <property type="nucleotide sequence ID" value="NZ_BAAAPH010000005.1"/>
</dbReference>
<organism evidence="9 10">
    <name type="scientific">Kribbella hippodromi</name>
    <dbReference type="NCBI Taxonomy" id="434347"/>
    <lineage>
        <taxon>Bacteria</taxon>
        <taxon>Bacillati</taxon>
        <taxon>Actinomycetota</taxon>
        <taxon>Actinomycetes</taxon>
        <taxon>Propionibacteriales</taxon>
        <taxon>Kribbellaceae</taxon>
        <taxon>Kribbella</taxon>
    </lineage>
</organism>
<evidence type="ECO:0000259" key="8">
    <source>
        <dbReference type="PROSITE" id="PS50893"/>
    </source>
</evidence>
<dbReference type="SUPFAM" id="SSF52540">
    <property type="entry name" value="P-loop containing nucleoside triphosphate hydrolases"/>
    <property type="match status" value="1"/>
</dbReference>
<proteinExistence type="inferred from homology"/>
<protein>
    <submittedName>
        <fullName evidence="9">ABC transporter ATP-binding protein</fullName>
    </submittedName>
</protein>
<reference evidence="9 10" key="1">
    <citation type="journal article" date="2019" name="Int. J. Syst. Evol. Microbiol.">
        <title>The Global Catalogue of Microorganisms (GCM) 10K type strain sequencing project: providing services to taxonomists for standard genome sequencing and annotation.</title>
        <authorList>
            <consortium name="The Broad Institute Genomics Platform"/>
            <consortium name="The Broad Institute Genome Sequencing Center for Infectious Disease"/>
            <person name="Wu L."/>
            <person name="Ma J."/>
        </authorList>
    </citation>
    <scope>NUCLEOTIDE SEQUENCE [LARGE SCALE GENOMIC DNA]</scope>
    <source>
        <strain evidence="9 10">JCM 15572</strain>
    </source>
</reference>
<accession>A0ABN2CR14</accession>
<dbReference type="PROSITE" id="PS00211">
    <property type="entry name" value="ABC_TRANSPORTER_1"/>
    <property type="match status" value="1"/>
</dbReference>
<dbReference type="EMBL" id="BAAAPH010000005">
    <property type="protein sequence ID" value="GAA1562040.1"/>
    <property type="molecule type" value="Genomic_DNA"/>
</dbReference>
<dbReference type="InterPro" id="IPR003593">
    <property type="entry name" value="AAA+_ATPase"/>
</dbReference>
<comment type="subcellular location">
    <subcellularLocation>
        <location evidence="1">Cell membrane</location>
        <topology evidence="1">Peripheral membrane protein</topology>
    </subcellularLocation>
</comment>
<dbReference type="InterPro" id="IPR003439">
    <property type="entry name" value="ABC_transporter-like_ATP-bd"/>
</dbReference>
<dbReference type="Proteomes" id="UP001501705">
    <property type="component" value="Unassembled WGS sequence"/>
</dbReference>
<keyword evidence="7" id="KW-0472">Membrane</keyword>